<dbReference type="AlphaFoldDB" id="A0A162GRI9"/>
<dbReference type="EMBL" id="LUKD01000001">
    <property type="protein sequence ID" value="KYG68782.1"/>
    <property type="molecule type" value="Genomic_DNA"/>
</dbReference>
<proteinExistence type="predicted"/>
<keyword evidence="1" id="KW-0677">Repeat</keyword>
<name>A0A162GRI9_BDEBC</name>
<reference evidence="4 5" key="1">
    <citation type="submission" date="2016-03" db="EMBL/GenBank/DDBJ databases">
        <authorList>
            <person name="Ploux O."/>
        </authorList>
    </citation>
    <scope>NUCLEOTIDE SEQUENCE [LARGE SCALE GENOMIC DNA]</scope>
    <source>
        <strain evidence="4 5">EC13</strain>
    </source>
</reference>
<dbReference type="OrthoDB" id="9812708at2"/>
<dbReference type="RefSeq" id="WP_063205476.1">
    <property type="nucleotide sequence ID" value="NZ_LUKD01000001.1"/>
</dbReference>
<dbReference type="PROSITE" id="PS50297">
    <property type="entry name" value="ANK_REP_REGION"/>
    <property type="match status" value="3"/>
</dbReference>
<evidence type="ECO:0000256" key="1">
    <source>
        <dbReference type="ARBA" id="ARBA00022737"/>
    </source>
</evidence>
<dbReference type="Gene3D" id="1.25.40.20">
    <property type="entry name" value="Ankyrin repeat-containing domain"/>
    <property type="match status" value="1"/>
</dbReference>
<evidence type="ECO:0000256" key="3">
    <source>
        <dbReference type="PROSITE-ProRule" id="PRU00023"/>
    </source>
</evidence>
<comment type="caution">
    <text evidence="4">The sequence shown here is derived from an EMBL/GenBank/DDBJ whole genome shotgun (WGS) entry which is preliminary data.</text>
</comment>
<dbReference type="InterPro" id="IPR002110">
    <property type="entry name" value="Ankyrin_rpt"/>
</dbReference>
<dbReference type="PRINTS" id="PR01415">
    <property type="entry name" value="ANKYRIN"/>
</dbReference>
<dbReference type="GO" id="GO:0004842">
    <property type="term" value="F:ubiquitin-protein transferase activity"/>
    <property type="evidence" value="ECO:0007669"/>
    <property type="project" value="TreeGrafter"/>
</dbReference>
<dbReference type="GO" id="GO:0085020">
    <property type="term" value="P:protein K6-linked ubiquitination"/>
    <property type="evidence" value="ECO:0007669"/>
    <property type="project" value="TreeGrafter"/>
</dbReference>
<dbReference type="SUPFAM" id="SSF48403">
    <property type="entry name" value="Ankyrin repeat"/>
    <property type="match status" value="1"/>
</dbReference>
<dbReference type="PANTHER" id="PTHR24171">
    <property type="entry name" value="ANKYRIN REPEAT DOMAIN-CONTAINING PROTEIN 39-RELATED"/>
    <property type="match status" value="1"/>
</dbReference>
<dbReference type="InterPro" id="IPR036770">
    <property type="entry name" value="Ankyrin_rpt-contain_sf"/>
</dbReference>
<protein>
    <submittedName>
        <fullName evidence="4">Uncharacterized protein</fullName>
    </submittedName>
</protein>
<evidence type="ECO:0000313" key="4">
    <source>
        <dbReference type="EMBL" id="KYG68782.1"/>
    </source>
</evidence>
<dbReference type="Pfam" id="PF12796">
    <property type="entry name" value="Ank_2"/>
    <property type="match status" value="1"/>
</dbReference>
<feature type="repeat" description="ANK" evidence="3">
    <location>
        <begin position="104"/>
        <end position="136"/>
    </location>
</feature>
<dbReference type="Proteomes" id="UP000075799">
    <property type="component" value="Unassembled WGS sequence"/>
</dbReference>
<keyword evidence="2 3" id="KW-0040">ANK repeat</keyword>
<feature type="repeat" description="ANK" evidence="3">
    <location>
        <begin position="137"/>
        <end position="174"/>
    </location>
</feature>
<dbReference type="PANTHER" id="PTHR24171:SF8">
    <property type="entry name" value="BRCA1-ASSOCIATED RING DOMAIN PROTEIN 1"/>
    <property type="match status" value="1"/>
</dbReference>
<dbReference type="PROSITE" id="PS50088">
    <property type="entry name" value="ANK_REPEAT"/>
    <property type="match status" value="3"/>
</dbReference>
<sequence length="201" mass="22224">MEAFPRPISLLDVVKKHDVAGVKEALRKRVNLEITDSQKRTPLLIATENNDVEIAWLLISAGADVNAQDAKHETPLLRAGSDGRLQILRFMLKAKPNFKVLDRHGATPLIPAAEKGHVEVVRELVQTKINLDHRNQLGWTALMEAVVLGDGSPRYQEVVKILIEAGADPNIPDVDGITPLAHARRKKLNKIVEILESVKAK</sequence>
<evidence type="ECO:0000256" key="2">
    <source>
        <dbReference type="ARBA" id="ARBA00023043"/>
    </source>
</evidence>
<feature type="repeat" description="ANK" evidence="3">
    <location>
        <begin position="38"/>
        <end position="70"/>
    </location>
</feature>
<dbReference type="Pfam" id="PF00023">
    <property type="entry name" value="Ank"/>
    <property type="match status" value="1"/>
</dbReference>
<accession>A0A162GRI9</accession>
<dbReference type="SMART" id="SM00248">
    <property type="entry name" value="ANK"/>
    <property type="match status" value="4"/>
</dbReference>
<organism evidence="4 5">
    <name type="scientific">Bdellovibrio bacteriovorus</name>
    <dbReference type="NCBI Taxonomy" id="959"/>
    <lineage>
        <taxon>Bacteria</taxon>
        <taxon>Pseudomonadati</taxon>
        <taxon>Bdellovibrionota</taxon>
        <taxon>Bdellovibrionia</taxon>
        <taxon>Bdellovibrionales</taxon>
        <taxon>Pseudobdellovibrionaceae</taxon>
        <taxon>Bdellovibrio</taxon>
    </lineage>
</organism>
<evidence type="ECO:0000313" key="5">
    <source>
        <dbReference type="Proteomes" id="UP000075799"/>
    </source>
</evidence>
<gene>
    <name evidence="4" type="ORF">AZI87_06010</name>
</gene>